<dbReference type="SUPFAM" id="SSF46689">
    <property type="entry name" value="Homeodomain-like"/>
    <property type="match status" value="1"/>
</dbReference>
<organism evidence="6 7">
    <name type="scientific">Rhodococcoides kyotonense</name>
    <dbReference type="NCBI Taxonomy" id="398843"/>
    <lineage>
        <taxon>Bacteria</taxon>
        <taxon>Bacillati</taxon>
        <taxon>Actinomycetota</taxon>
        <taxon>Actinomycetes</taxon>
        <taxon>Mycobacteriales</taxon>
        <taxon>Nocardiaceae</taxon>
        <taxon>Rhodococcoides</taxon>
    </lineage>
</organism>
<evidence type="ECO:0000256" key="1">
    <source>
        <dbReference type="ARBA" id="ARBA00023015"/>
    </source>
</evidence>
<dbReference type="Gene3D" id="1.10.357.10">
    <property type="entry name" value="Tetracycline Repressor, domain 2"/>
    <property type="match status" value="1"/>
</dbReference>
<evidence type="ECO:0000313" key="7">
    <source>
        <dbReference type="Proteomes" id="UP000198327"/>
    </source>
</evidence>
<keyword evidence="7" id="KW-1185">Reference proteome</keyword>
<evidence type="ECO:0000259" key="5">
    <source>
        <dbReference type="PROSITE" id="PS50977"/>
    </source>
</evidence>
<dbReference type="SUPFAM" id="SSF48498">
    <property type="entry name" value="Tetracyclin repressor-like, C-terminal domain"/>
    <property type="match status" value="1"/>
</dbReference>
<dbReference type="AlphaFoldDB" id="A0A239DYB8"/>
<dbReference type="InterPro" id="IPR001647">
    <property type="entry name" value="HTH_TetR"/>
</dbReference>
<proteinExistence type="predicted"/>
<keyword evidence="3" id="KW-0804">Transcription</keyword>
<dbReference type="PROSITE" id="PS50977">
    <property type="entry name" value="HTH_TETR_2"/>
    <property type="match status" value="1"/>
</dbReference>
<dbReference type="PANTHER" id="PTHR30055:SF234">
    <property type="entry name" value="HTH-TYPE TRANSCRIPTIONAL REGULATOR BETI"/>
    <property type="match status" value="1"/>
</dbReference>
<dbReference type="PANTHER" id="PTHR30055">
    <property type="entry name" value="HTH-TYPE TRANSCRIPTIONAL REGULATOR RUTR"/>
    <property type="match status" value="1"/>
</dbReference>
<dbReference type="STRING" id="398843.A3K89_04345"/>
<sequence length="192" mass="20514">MTAHATARRAELFDHLVDLLLSEGFAHLTLDDIAARLRCSKSTLYTLAGSKEQLVRAATVHFFRGATDRVEAAIQGIDGCAARLTAYLSAVGVALQPASRQFMDDLAAFAPAREVYEQNTAFAATRVQELIDDGTSTGEVRTLHAAFVADVAASTMARIQSREVTHRTGLDDSQAYAELAALLTTGITGGRS</sequence>
<name>A0A239DYB8_9NOCA</name>
<dbReference type="Pfam" id="PF00440">
    <property type="entry name" value="TetR_N"/>
    <property type="match status" value="1"/>
</dbReference>
<protein>
    <submittedName>
        <fullName evidence="6">DNA-binding transcriptional regulator, AcrR family</fullName>
    </submittedName>
</protein>
<dbReference type="Proteomes" id="UP000198327">
    <property type="component" value="Unassembled WGS sequence"/>
</dbReference>
<evidence type="ECO:0000313" key="6">
    <source>
        <dbReference type="EMBL" id="SNS37347.1"/>
    </source>
</evidence>
<evidence type="ECO:0000256" key="2">
    <source>
        <dbReference type="ARBA" id="ARBA00023125"/>
    </source>
</evidence>
<dbReference type="InterPro" id="IPR036271">
    <property type="entry name" value="Tet_transcr_reg_TetR-rel_C_sf"/>
</dbReference>
<keyword evidence="2 4" id="KW-0238">DNA-binding</keyword>
<accession>A0A239DYB8</accession>
<dbReference type="EMBL" id="FZOW01000002">
    <property type="protein sequence ID" value="SNS37347.1"/>
    <property type="molecule type" value="Genomic_DNA"/>
</dbReference>
<feature type="domain" description="HTH tetR-type" evidence="5">
    <location>
        <begin position="6"/>
        <end position="66"/>
    </location>
</feature>
<dbReference type="Gene3D" id="1.10.10.60">
    <property type="entry name" value="Homeodomain-like"/>
    <property type="match status" value="1"/>
</dbReference>
<gene>
    <name evidence="6" type="ORF">SAMN05421642_102101</name>
</gene>
<dbReference type="RefSeq" id="WP_089243182.1">
    <property type="nucleotide sequence ID" value="NZ_FZOW01000002.1"/>
</dbReference>
<dbReference type="OrthoDB" id="5181477at2"/>
<evidence type="ECO:0000256" key="3">
    <source>
        <dbReference type="ARBA" id="ARBA00023163"/>
    </source>
</evidence>
<dbReference type="InterPro" id="IPR009057">
    <property type="entry name" value="Homeodomain-like_sf"/>
</dbReference>
<feature type="DNA-binding region" description="H-T-H motif" evidence="4">
    <location>
        <begin position="29"/>
        <end position="48"/>
    </location>
</feature>
<keyword evidence="1" id="KW-0805">Transcription regulation</keyword>
<evidence type="ECO:0000256" key="4">
    <source>
        <dbReference type="PROSITE-ProRule" id="PRU00335"/>
    </source>
</evidence>
<reference evidence="7" key="1">
    <citation type="submission" date="2017-06" db="EMBL/GenBank/DDBJ databases">
        <authorList>
            <person name="Varghese N."/>
            <person name="Submissions S."/>
        </authorList>
    </citation>
    <scope>NUCLEOTIDE SEQUENCE [LARGE SCALE GENOMIC DNA]</scope>
    <source>
        <strain evidence="7">JCM 23211</strain>
    </source>
</reference>
<dbReference type="GO" id="GO:0003700">
    <property type="term" value="F:DNA-binding transcription factor activity"/>
    <property type="evidence" value="ECO:0007669"/>
    <property type="project" value="TreeGrafter"/>
</dbReference>
<dbReference type="GO" id="GO:0000976">
    <property type="term" value="F:transcription cis-regulatory region binding"/>
    <property type="evidence" value="ECO:0007669"/>
    <property type="project" value="TreeGrafter"/>
</dbReference>
<dbReference type="InterPro" id="IPR050109">
    <property type="entry name" value="HTH-type_TetR-like_transc_reg"/>
</dbReference>